<evidence type="ECO:0000256" key="1">
    <source>
        <dbReference type="SAM" id="MobiDB-lite"/>
    </source>
</evidence>
<dbReference type="EMBL" id="REGN01000796">
    <property type="protein sequence ID" value="RNA39021.1"/>
    <property type="molecule type" value="Genomic_DNA"/>
</dbReference>
<dbReference type="AlphaFoldDB" id="A0A3M7ST34"/>
<name>A0A3M7ST34_BRAPC</name>
<sequence length="481" mass="50669">MKYVVVAFGRRTSPNVRPLKALPLGVVQVADEQLVVDVGAQFLGPKKEHRVQVGDVDAARVRMGHFGAVLLDVHAEKADIGAVYVLEGEYGFGAKGELFDEFAVETVLHHGLDLALFVNGGQNSNGHVTGLGAQMRIAVRRRLQFGGAKTVVFFGAGRLTSSHTRLAHKLAKYLLHVQGAYLVPFAATVGTVDKLFGLFVIVFHLNKKAFFDVEQRLSGIVANGHCVAGAPARLARLETLHAIGVLVAVDVGPRLIGVIVQIVDGVARYRATHLIAVAEEDLGRKCVLLTATVAHVVHGRVDARRKYLGQFGASQALLNMSHMSSTNSCGFEYTPSSCKPRRSGSTGSRNAQASASPATASNMGSNFSLRYSAGNLMRGLLFASLVVVATVLVASTDDEDEDDDDELDAVADELVSLVGSALTSASFFISSLTSAGNGSSLTSVVTAVVAAFMDEGATLLGGPSLPADKSGLYAFNGFSCV</sequence>
<keyword evidence="3" id="KW-1185">Reference proteome</keyword>
<comment type="caution">
    <text evidence="2">The sequence shown here is derived from an EMBL/GenBank/DDBJ whole genome shotgun (WGS) entry which is preliminary data.</text>
</comment>
<gene>
    <name evidence="2" type="ORF">BpHYR1_053195</name>
</gene>
<reference evidence="2 3" key="1">
    <citation type="journal article" date="2018" name="Sci. Rep.">
        <title>Genomic signatures of local adaptation to the degree of environmental predictability in rotifers.</title>
        <authorList>
            <person name="Franch-Gras L."/>
            <person name="Hahn C."/>
            <person name="Garcia-Roger E.M."/>
            <person name="Carmona M.J."/>
            <person name="Serra M."/>
            <person name="Gomez A."/>
        </authorList>
    </citation>
    <scope>NUCLEOTIDE SEQUENCE [LARGE SCALE GENOMIC DNA]</scope>
    <source>
        <strain evidence="2">HYR1</strain>
    </source>
</reference>
<feature type="region of interest" description="Disordered" evidence="1">
    <location>
        <begin position="334"/>
        <end position="361"/>
    </location>
</feature>
<accession>A0A3M7ST34</accession>
<dbReference type="Proteomes" id="UP000276133">
    <property type="component" value="Unassembled WGS sequence"/>
</dbReference>
<proteinExistence type="predicted"/>
<organism evidence="2 3">
    <name type="scientific">Brachionus plicatilis</name>
    <name type="common">Marine rotifer</name>
    <name type="synonym">Brachionus muelleri</name>
    <dbReference type="NCBI Taxonomy" id="10195"/>
    <lineage>
        <taxon>Eukaryota</taxon>
        <taxon>Metazoa</taxon>
        <taxon>Spiralia</taxon>
        <taxon>Gnathifera</taxon>
        <taxon>Rotifera</taxon>
        <taxon>Eurotatoria</taxon>
        <taxon>Monogononta</taxon>
        <taxon>Pseudotrocha</taxon>
        <taxon>Ploima</taxon>
        <taxon>Brachionidae</taxon>
        <taxon>Brachionus</taxon>
    </lineage>
</organism>
<protein>
    <submittedName>
        <fullName evidence="2">Uncharacterized protein</fullName>
    </submittedName>
</protein>
<evidence type="ECO:0000313" key="3">
    <source>
        <dbReference type="Proteomes" id="UP000276133"/>
    </source>
</evidence>
<evidence type="ECO:0000313" key="2">
    <source>
        <dbReference type="EMBL" id="RNA39021.1"/>
    </source>
</evidence>